<evidence type="ECO:0000256" key="1">
    <source>
        <dbReference type="PROSITE-ProRule" id="PRU00042"/>
    </source>
</evidence>
<organism evidence="3 4">
    <name type="scientific">Rhizophagus irregularis</name>
    <dbReference type="NCBI Taxonomy" id="588596"/>
    <lineage>
        <taxon>Eukaryota</taxon>
        <taxon>Fungi</taxon>
        <taxon>Fungi incertae sedis</taxon>
        <taxon>Mucoromycota</taxon>
        <taxon>Glomeromycotina</taxon>
        <taxon>Glomeromycetes</taxon>
        <taxon>Glomerales</taxon>
        <taxon>Glomeraceae</taxon>
        <taxon>Rhizophagus</taxon>
    </lineage>
</organism>
<feature type="domain" description="C2H2-type" evidence="2">
    <location>
        <begin position="18"/>
        <end position="47"/>
    </location>
</feature>
<evidence type="ECO:0000313" key="3">
    <source>
        <dbReference type="EMBL" id="PKY53433.1"/>
    </source>
</evidence>
<keyword evidence="1" id="KW-0862">Zinc</keyword>
<proteinExistence type="predicted"/>
<dbReference type="VEuPathDB" id="FungiDB:FUN_010965"/>
<keyword evidence="4" id="KW-1185">Reference proteome</keyword>
<evidence type="ECO:0000259" key="2">
    <source>
        <dbReference type="PROSITE" id="PS50157"/>
    </source>
</evidence>
<accession>A0A2I1H3I7</accession>
<evidence type="ECO:0000313" key="4">
    <source>
        <dbReference type="Proteomes" id="UP000234323"/>
    </source>
</evidence>
<dbReference type="PROSITE" id="PS50157">
    <property type="entry name" value="ZINC_FINGER_C2H2_2"/>
    <property type="match status" value="1"/>
</dbReference>
<protein>
    <recommendedName>
        <fullName evidence="2">C2H2-type domain-containing protein</fullName>
    </recommendedName>
</protein>
<gene>
    <name evidence="3" type="ORF">RhiirA4_471633</name>
</gene>
<dbReference type="EMBL" id="LLXI01001386">
    <property type="protein sequence ID" value="PKY53433.1"/>
    <property type="molecule type" value="Genomic_DNA"/>
</dbReference>
<keyword evidence="1" id="KW-0863">Zinc-finger</keyword>
<dbReference type="VEuPathDB" id="FungiDB:RhiirA1_541412"/>
<name>A0A2I1H3I7_9GLOM</name>
<dbReference type="Proteomes" id="UP000234323">
    <property type="component" value="Unassembled WGS sequence"/>
</dbReference>
<keyword evidence="1" id="KW-0479">Metal-binding</keyword>
<comment type="caution">
    <text evidence="3">The sequence shown here is derived from an EMBL/GenBank/DDBJ whole genome shotgun (WGS) entry which is preliminary data.</text>
</comment>
<dbReference type="GO" id="GO:0008270">
    <property type="term" value="F:zinc ion binding"/>
    <property type="evidence" value="ECO:0007669"/>
    <property type="project" value="UniProtKB-KW"/>
</dbReference>
<sequence length="233" mass="27680">MSTLSHIPTPHTPSNNFLLCTTCGKQFKNSRGLMQHTRIVQRYNQRQDLDKLPANIISEFKEILVAEIHKKLVLNFKYMGKKLVSIPCPESLFFSIFSGHIHYYSKTRRNYKCIFRGDGAYQILGEILNSDQWGKRVYSQNQETYVVYLEPAPWNPNLYDQPEEEIDPLEQLIIQQQSLIKKYKRTRRPKFLREEILIEWKKRISKEINENICTAGYIFFNFFISQSQNFNKK</sequence>
<dbReference type="InterPro" id="IPR013087">
    <property type="entry name" value="Znf_C2H2_type"/>
</dbReference>
<dbReference type="AlphaFoldDB" id="A0A2I1H3I7"/>
<reference evidence="3 4" key="1">
    <citation type="submission" date="2015-10" db="EMBL/GenBank/DDBJ databases">
        <title>Genome analyses suggest a sexual origin of heterokaryosis in a supposedly ancient asexual fungus.</title>
        <authorList>
            <person name="Ropars J."/>
            <person name="Sedzielewska K."/>
            <person name="Noel J."/>
            <person name="Charron P."/>
            <person name="Farinelli L."/>
            <person name="Marton T."/>
            <person name="Kruger M."/>
            <person name="Pelin A."/>
            <person name="Brachmann A."/>
            <person name="Corradi N."/>
        </authorList>
    </citation>
    <scope>NUCLEOTIDE SEQUENCE [LARGE SCALE GENOMIC DNA]</scope>
    <source>
        <strain evidence="3 4">A4</strain>
    </source>
</reference>
<dbReference type="VEuPathDB" id="FungiDB:RhiirFUN_005035"/>